<reference evidence="2 3" key="1">
    <citation type="submission" date="2024-05" db="EMBL/GenBank/DDBJ databases">
        <title>A high-quality chromosomal-level genome assembly of Topmouth culter (Culter alburnus).</title>
        <authorList>
            <person name="Zhao H."/>
        </authorList>
    </citation>
    <scope>NUCLEOTIDE SEQUENCE [LARGE SCALE GENOMIC DNA]</scope>
    <source>
        <strain evidence="2">CATC2023</strain>
        <tissue evidence="2">Muscle</tissue>
    </source>
</reference>
<name>A0AAW2AVE1_CULAL</name>
<organism evidence="2 3">
    <name type="scientific">Culter alburnus</name>
    <name type="common">Topmouth culter</name>
    <dbReference type="NCBI Taxonomy" id="194366"/>
    <lineage>
        <taxon>Eukaryota</taxon>
        <taxon>Metazoa</taxon>
        <taxon>Chordata</taxon>
        <taxon>Craniata</taxon>
        <taxon>Vertebrata</taxon>
        <taxon>Euteleostomi</taxon>
        <taxon>Actinopterygii</taxon>
        <taxon>Neopterygii</taxon>
        <taxon>Teleostei</taxon>
        <taxon>Ostariophysi</taxon>
        <taxon>Cypriniformes</taxon>
        <taxon>Xenocyprididae</taxon>
        <taxon>Xenocypridinae</taxon>
        <taxon>Culter</taxon>
    </lineage>
</organism>
<feature type="region of interest" description="Disordered" evidence="1">
    <location>
        <begin position="43"/>
        <end position="65"/>
    </location>
</feature>
<proteinExistence type="predicted"/>
<protein>
    <recommendedName>
        <fullName evidence="4">MADF domain-containing protein</fullName>
    </recommendedName>
</protein>
<dbReference type="AlphaFoldDB" id="A0AAW2AVE1"/>
<feature type="compositionally biased region" description="Basic and acidic residues" evidence="1">
    <location>
        <begin position="52"/>
        <end position="62"/>
    </location>
</feature>
<evidence type="ECO:0008006" key="4">
    <source>
        <dbReference type="Google" id="ProtNLM"/>
    </source>
</evidence>
<dbReference type="EMBL" id="JAWDJR010000003">
    <property type="protein sequence ID" value="KAK9977043.1"/>
    <property type="molecule type" value="Genomic_DNA"/>
</dbReference>
<keyword evidence="3" id="KW-1185">Reference proteome</keyword>
<comment type="caution">
    <text evidence="2">The sequence shown here is derived from an EMBL/GenBank/DDBJ whole genome shotgun (WGS) entry which is preliminary data.</text>
</comment>
<evidence type="ECO:0000313" key="3">
    <source>
        <dbReference type="Proteomes" id="UP001479290"/>
    </source>
</evidence>
<gene>
    <name evidence="2" type="ORF">ABG768_018864</name>
</gene>
<accession>A0AAW2AVE1</accession>
<sequence>MHYLVINYCNLNTFPWKMDECRKKWRDLHDVYVRERREEKKKWSSCHPEMPLAERGEGRSNEEDSAEVITEERHVQEMQVGKDMIEIRNSVEISAEESRMDCVVEDMTGEEESRKRPSAKYFAQSQQHRRRIEAAPVSSFEQKIIYIYIYSFGRRFYPKRLTSEEYNKRVAMTRQIDKKCS</sequence>
<dbReference type="Proteomes" id="UP001479290">
    <property type="component" value="Unassembled WGS sequence"/>
</dbReference>
<evidence type="ECO:0000256" key="1">
    <source>
        <dbReference type="SAM" id="MobiDB-lite"/>
    </source>
</evidence>
<evidence type="ECO:0000313" key="2">
    <source>
        <dbReference type="EMBL" id="KAK9977043.1"/>
    </source>
</evidence>